<dbReference type="Proteomes" id="UP000321578">
    <property type="component" value="Unassembled WGS sequence"/>
</dbReference>
<feature type="non-terminal residue" evidence="2">
    <location>
        <position position="1"/>
    </location>
</feature>
<dbReference type="InterPro" id="IPR026341">
    <property type="entry name" value="T9SS_type_B"/>
</dbReference>
<dbReference type="RefSeq" id="WP_147087337.1">
    <property type="nucleotide sequence ID" value="NZ_VORM01000017.1"/>
</dbReference>
<dbReference type="AlphaFoldDB" id="A0A5C6ZFA8"/>
<evidence type="ECO:0000313" key="2">
    <source>
        <dbReference type="EMBL" id="TXD87900.1"/>
    </source>
</evidence>
<dbReference type="EMBL" id="VORO01000033">
    <property type="protein sequence ID" value="TXD86946.1"/>
    <property type="molecule type" value="Genomic_DNA"/>
</dbReference>
<organism evidence="2 3">
    <name type="scientific">Subsaximicrobium wynnwilliamsii</name>
    <dbReference type="NCBI Taxonomy" id="291179"/>
    <lineage>
        <taxon>Bacteria</taxon>
        <taxon>Pseudomonadati</taxon>
        <taxon>Bacteroidota</taxon>
        <taxon>Flavobacteriia</taxon>
        <taxon>Flavobacteriales</taxon>
        <taxon>Flavobacteriaceae</taxon>
        <taxon>Subsaximicrobium</taxon>
    </lineage>
</organism>
<dbReference type="NCBIfam" id="TIGR04131">
    <property type="entry name" value="Bac_Flav_CTERM"/>
    <property type="match status" value="1"/>
</dbReference>
<gene>
    <name evidence="2" type="ORF">ESY86_14615</name>
    <name evidence="1" type="ORF">ESY86_18630</name>
</gene>
<comment type="caution">
    <text evidence="2">The sequence shown here is derived from an EMBL/GenBank/DDBJ whole genome shotgun (WGS) entry which is preliminary data.</text>
</comment>
<reference evidence="2 3" key="1">
    <citation type="submission" date="2019-08" db="EMBL/GenBank/DDBJ databases">
        <title>Genomes of Subsaximicrobium wynnwilliamsii strains.</title>
        <authorList>
            <person name="Bowman J.P."/>
        </authorList>
    </citation>
    <scope>NUCLEOTIDE SEQUENCE [LARGE SCALE GENOMIC DNA]</scope>
    <source>
        <strain evidence="2 3">2-80-2</strain>
    </source>
</reference>
<dbReference type="EMBL" id="VORO01000018">
    <property type="protein sequence ID" value="TXD87900.1"/>
    <property type="molecule type" value="Genomic_DNA"/>
</dbReference>
<protein>
    <submittedName>
        <fullName evidence="2">T9SS type B sorting domain-containing protein</fullName>
    </submittedName>
</protein>
<evidence type="ECO:0000313" key="3">
    <source>
        <dbReference type="Proteomes" id="UP000321578"/>
    </source>
</evidence>
<sequence>TYNGGQVPTSDYWFVVEYQEQQAQTTREFKAHFTLKR</sequence>
<dbReference type="OrthoDB" id="9765926at2"/>
<evidence type="ECO:0000313" key="1">
    <source>
        <dbReference type="EMBL" id="TXD86946.1"/>
    </source>
</evidence>
<accession>A0A5C6ZFA8</accession>
<keyword evidence="3" id="KW-1185">Reference proteome</keyword>
<name>A0A5C6ZFA8_9FLAO</name>
<proteinExistence type="predicted"/>